<evidence type="ECO:0000256" key="4">
    <source>
        <dbReference type="PROSITE-ProRule" id="PRU00175"/>
    </source>
</evidence>
<sequence length="308" mass="35070">MPCSKCNSDFNVLNWKLKCFECETNFCSKCLTKVYGNTYCDVCAILIIRPPIRDRLMELKSKDLQNYLNKNNVSTYGIVEKQELVELFYKKPMPATNQKSSKKFYNPLSGSLPNKLGQNLFQKYRSNAETTFNTRNWTNGGRSSEHFAPRQAPPPPPPPRPPPPQPSAPPADPIPEPSTNAGEGSQADSSPLQRLKLSDFHSPENLNDLSVKQLKELLNLNRVDYKGCVEKAELLERVNRLWQDCHMRKTDESNENFNELCKICMDAQLDCVLLECGHMATCIDCGKRLAECPICRQYVTRVVRTFKV</sequence>
<dbReference type="CDD" id="cd16500">
    <property type="entry name" value="RING-HC_CARP"/>
    <property type="match status" value="1"/>
</dbReference>
<dbReference type="InterPro" id="IPR036361">
    <property type="entry name" value="SAP_dom_sf"/>
</dbReference>
<keyword evidence="3" id="KW-0862">Zinc</keyword>
<dbReference type="InterPro" id="IPR011011">
    <property type="entry name" value="Znf_FYVE_PHD"/>
</dbReference>
<accession>A0ABM1MB22</accession>
<dbReference type="Proteomes" id="UP000695000">
    <property type="component" value="Unplaced"/>
</dbReference>
<dbReference type="PANTHER" id="PTHR14879">
    <property type="entry name" value="CASPASE REGULATOR, RING FINGER DOMAIN-CONTAINING"/>
    <property type="match status" value="1"/>
</dbReference>
<dbReference type="Pfam" id="PF13920">
    <property type="entry name" value="zf-C3HC4_3"/>
    <property type="match status" value="1"/>
</dbReference>
<evidence type="ECO:0000313" key="7">
    <source>
        <dbReference type="Proteomes" id="UP000695000"/>
    </source>
</evidence>
<name>A0ABM1MB22_NICVS</name>
<dbReference type="InterPro" id="IPR055111">
    <property type="entry name" value="RNF34_RFFL_HeH"/>
</dbReference>
<dbReference type="PANTHER" id="PTHR14879:SF15">
    <property type="entry name" value="E3 UBIQUITIN-PROTEIN LIGASE RIFIFYLIN-LIKE PROTEIN"/>
    <property type="match status" value="1"/>
</dbReference>
<organism evidence="7 8">
    <name type="scientific">Nicrophorus vespilloides</name>
    <name type="common">Boreal carrion beetle</name>
    <dbReference type="NCBI Taxonomy" id="110193"/>
    <lineage>
        <taxon>Eukaryota</taxon>
        <taxon>Metazoa</taxon>
        <taxon>Ecdysozoa</taxon>
        <taxon>Arthropoda</taxon>
        <taxon>Hexapoda</taxon>
        <taxon>Insecta</taxon>
        <taxon>Pterygota</taxon>
        <taxon>Neoptera</taxon>
        <taxon>Endopterygota</taxon>
        <taxon>Coleoptera</taxon>
        <taxon>Polyphaga</taxon>
        <taxon>Staphyliniformia</taxon>
        <taxon>Silphidae</taxon>
        <taxon>Nicrophorinae</taxon>
        <taxon>Nicrophorus</taxon>
    </lineage>
</organism>
<dbReference type="Gene3D" id="1.10.720.140">
    <property type="match status" value="1"/>
</dbReference>
<comment type="subcellular location">
    <subcellularLocation>
        <location evidence="1">Cell membrane</location>
        <topology evidence="1">Peripheral membrane protein</topology>
    </subcellularLocation>
</comment>
<dbReference type="InterPro" id="IPR051728">
    <property type="entry name" value="RING-FYVE_E3_ubiquitin-ligase"/>
</dbReference>
<reference evidence="8" key="1">
    <citation type="submission" date="2025-08" db="UniProtKB">
        <authorList>
            <consortium name="RefSeq"/>
        </authorList>
    </citation>
    <scope>IDENTIFICATION</scope>
    <source>
        <tissue evidence="8">Whole Larva</tissue>
    </source>
</reference>
<evidence type="ECO:0000256" key="2">
    <source>
        <dbReference type="ARBA" id="ARBA00022771"/>
    </source>
</evidence>
<proteinExistence type="predicted"/>
<dbReference type="PROSITE" id="PS50089">
    <property type="entry name" value="ZF_RING_2"/>
    <property type="match status" value="1"/>
</dbReference>
<feature type="compositionally biased region" description="Pro residues" evidence="5">
    <location>
        <begin position="151"/>
        <end position="176"/>
    </location>
</feature>
<dbReference type="SUPFAM" id="SSF57903">
    <property type="entry name" value="FYVE/PHD zinc finger"/>
    <property type="match status" value="1"/>
</dbReference>
<feature type="region of interest" description="Disordered" evidence="5">
    <location>
        <begin position="131"/>
        <end position="191"/>
    </location>
</feature>
<evidence type="ECO:0000313" key="8">
    <source>
        <dbReference type="RefSeq" id="XP_017771772.1"/>
    </source>
</evidence>
<evidence type="ECO:0000256" key="3">
    <source>
        <dbReference type="ARBA" id="ARBA00022833"/>
    </source>
</evidence>
<evidence type="ECO:0000256" key="1">
    <source>
        <dbReference type="ARBA" id="ARBA00004202"/>
    </source>
</evidence>
<dbReference type="SUPFAM" id="SSF57850">
    <property type="entry name" value="RING/U-box"/>
    <property type="match status" value="1"/>
</dbReference>
<feature type="compositionally biased region" description="Polar residues" evidence="5">
    <location>
        <begin position="178"/>
        <end position="191"/>
    </location>
</feature>
<keyword evidence="2 4" id="KW-0479">Metal-binding</keyword>
<feature type="compositionally biased region" description="Polar residues" evidence="5">
    <location>
        <begin position="131"/>
        <end position="142"/>
    </location>
</feature>
<feature type="domain" description="RING-type" evidence="6">
    <location>
        <begin position="261"/>
        <end position="296"/>
    </location>
</feature>
<dbReference type="SMART" id="SM00184">
    <property type="entry name" value="RING"/>
    <property type="match status" value="2"/>
</dbReference>
<gene>
    <name evidence="8" type="primary">LOC108559135</name>
</gene>
<dbReference type="Gene3D" id="3.30.40.10">
    <property type="entry name" value="Zinc/RING finger domain, C3HC4 (zinc finger)"/>
    <property type="match status" value="1"/>
</dbReference>
<dbReference type="Pfam" id="PF22968">
    <property type="entry name" value="RNF34L-like_3rd"/>
    <property type="match status" value="1"/>
</dbReference>
<dbReference type="Gene3D" id="1.10.720.30">
    <property type="entry name" value="SAP domain"/>
    <property type="match status" value="1"/>
</dbReference>
<protein>
    <submittedName>
        <fullName evidence="8">E3 ubiquitin-protein ligase RNF34</fullName>
    </submittedName>
</protein>
<keyword evidence="2 4" id="KW-0863">Zinc-finger</keyword>
<dbReference type="InterPro" id="IPR001841">
    <property type="entry name" value="Znf_RING"/>
</dbReference>
<dbReference type="InterPro" id="IPR013083">
    <property type="entry name" value="Znf_RING/FYVE/PHD"/>
</dbReference>
<evidence type="ECO:0000256" key="5">
    <source>
        <dbReference type="SAM" id="MobiDB-lite"/>
    </source>
</evidence>
<dbReference type="SUPFAM" id="SSF68906">
    <property type="entry name" value="SAP domain"/>
    <property type="match status" value="2"/>
</dbReference>
<dbReference type="RefSeq" id="XP_017771772.1">
    <property type="nucleotide sequence ID" value="XM_017916283.1"/>
</dbReference>
<dbReference type="GeneID" id="108559135"/>
<evidence type="ECO:0000259" key="6">
    <source>
        <dbReference type="PROSITE" id="PS50089"/>
    </source>
</evidence>
<keyword evidence="7" id="KW-1185">Reference proteome</keyword>